<proteinExistence type="predicted"/>
<dbReference type="Pfam" id="PF13692">
    <property type="entry name" value="Glyco_trans_1_4"/>
    <property type="match status" value="1"/>
</dbReference>
<comment type="caution">
    <text evidence="2">The sequence shown here is derived from an EMBL/GenBank/DDBJ whole genome shotgun (WGS) entry which is preliminary data.</text>
</comment>
<evidence type="ECO:0000313" key="2">
    <source>
        <dbReference type="EMBL" id="NML60338.1"/>
    </source>
</evidence>
<dbReference type="Gene3D" id="3.40.50.2000">
    <property type="entry name" value="Glycogen Phosphorylase B"/>
    <property type="match status" value="2"/>
</dbReference>
<protein>
    <submittedName>
        <fullName evidence="2">Glycosyltransferase family 4 protein</fullName>
    </submittedName>
</protein>
<dbReference type="PANTHER" id="PTHR46401:SF2">
    <property type="entry name" value="GLYCOSYLTRANSFERASE WBBK-RELATED"/>
    <property type="match status" value="1"/>
</dbReference>
<dbReference type="GO" id="GO:0016757">
    <property type="term" value="F:glycosyltransferase activity"/>
    <property type="evidence" value="ECO:0007669"/>
    <property type="project" value="TreeGrafter"/>
</dbReference>
<evidence type="ECO:0000313" key="3">
    <source>
        <dbReference type="Proteomes" id="UP000583752"/>
    </source>
</evidence>
<dbReference type="EMBL" id="JABBGG010000002">
    <property type="protein sequence ID" value="NML60338.1"/>
    <property type="molecule type" value="Genomic_DNA"/>
</dbReference>
<keyword evidence="3" id="KW-1185">Reference proteome</keyword>
<dbReference type="GO" id="GO:0009103">
    <property type="term" value="P:lipopolysaccharide biosynthetic process"/>
    <property type="evidence" value="ECO:0007669"/>
    <property type="project" value="TreeGrafter"/>
</dbReference>
<reference evidence="2 3" key="1">
    <citation type="submission" date="2020-04" db="EMBL/GenBank/DDBJ databases">
        <title>Massilia sp. RP-1-19 isolated from soil.</title>
        <authorList>
            <person name="Dahal R.H."/>
        </authorList>
    </citation>
    <scope>NUCLEOTIDE SEQUENCE [LARGE SCALE GENOMIC DNA]</scope>
    <source>
        <strain evidence="2 3">RP-1-19</strain>
    </source>
</reference>
<organism evidence="2 3">
    <name type="scientific">Massilia polaris</name>
    <dbReference type="NCBI Taxonomy" id="2728846"/>
    <lineage>
        <taxon>Bacteria</taxon>
        <taxon>Pseudomonadati</taxon>
        <taxon>Pseudomonadota</taxon>
        <taxon>Betaproteobacteria</taxon>
        <taxon>Burkholderiales</taxon>
        <taxon>Oxalobacteraceae</taxon>
        <taxon>Telluria group</taxon>
        <taxon>Massilia</taxon>
    </lineage>
</organism>
<name>A0A848HP60_9BURK</name>
<gene>
    <name evidence="2" type="ORF">HHL21_04395</name>
</gene>
<accession>A0A848HP60</accession>
<dbReference type="Proteomes" id="UP000583752">
    <property type="component" value="Unassembled WGS sequence"/>
</dbReference>
<evidence type="ECO:0000256" key="1">
    <source>
        <dbReference type="ARBA" id="ARBA00022679"/>
    </source>
</evidence>
<dbReference type="AlphaFoldDB" id="A0A848HP60"/>
<sequence length="342" mass="36037">MLFQRHGGLQVQVTETVSALQQLAGAALSVELADPVRASLAGYDVLHVFSAINGNHRIIETARELGVPAVLSPLLSPAWNGASALRARIATGVARHLTGGDVQTSFSQIEGALRKADLLVALGEPERAAMRSAFRIPDQRIRIVPNGIGARFFSADGGLFRDRAGLHGDFALMVGAVSPYKNQLGVAAVLAAMGLPFAVIGTAEQRDQGYLRQLQATSGVRYLGGLAHDDPLLASAYAAASVFVLPSKGEVLPLTALEALASGTPVMLTDQSALDLADSGFAFRKVKWDDGAGQQAAIAALVAGKPERKRVQDLVRHMTWPGVARELLAIYQQARAMHAANG</sequence>
<dbReference type="SUPFAM" id="SSF53756">
    <property type="entry name" value="UDP-Glycosyltransferase/glycogen phosphorylase"/>
    <property type="match status" value="1"/>
</dbReference>
<dbReference type="PANTHER" id="PTHR46401">
    <property type="entry name" value="GLYCOSYLTRANSFERASE WBBK-RELATED"/>
    <property type="match status" value="1"/>
</dbReference>
<keyword evidence="1 2" id="KW-0808">Transferase</keyword>